<dbReference type="InterPro" id="IPR029471">
    <property type="entry name" value="HNH_5"/>
</dbReference>
<dbReference type="Proteomes" id="UP000321827">
    <property type="component" value="Unassembled WGS sequence"/>
</dbReference>
<dbReference type="OrthoDB" id="9779761at2"/>
<organism evidence="2 3">
    <name type="scientific">Oceanithermus desulfurans NBRC 100063</name>
    <dbReference type="NCBI Taxonomy" id="1227550"/>
    <lineage>
        <taxon>Bacteria</taxon>
        <taxon>Thermotogati</taxon>
        <taxon>Deinococcota</taxon>
        <taxon>Deinococci</taxon>
        <taxon>Thermales</taxon>
        <taxon>Thermaceae</taxon>
        <taxon>Oceanithermus</taxon>
    </lineage>
</organism>
<sequence length="176" mass="19986">MNLNAPRILVLNAGYEPLGLTTIRRGVILVQNETADAVTLSQHFLRTPSRRVPVPSVIRLRRMIRRPLGRLALNRRNVLRRDGFTCQYCGKRSNHLTIDHVLPRSRGGRDAWENLVAACHACNTRKGDRTPEEAGMPLLRKPSAPGYLAWITFELREVPEEWVPFLPVTASRVYAD</sequence>
<keyword evidence="2" id="KW-0255">Endonuclease</keyword>
<dbReference type="PANTHER" id="PTHR33877">
    <property type="entry name" value="SLL1193 PROTEIN"/>
    <property type="match status" value="1"/>
</dbReference>
<dbReference type="GO" id="GO:0004519">
    <property type="term" value="F:endonuclease activity"/>
    <property type="evidence" value="ECO:0007669"/>
    <property type="project" value="UniProtKB-KW"/>
</dbReference>
<reference evidence="2 3" key="1">
    <citation type="submission" date="2019-07" db="EMBL/GenBank/DDBJ databases">
        <title>Whole genome shotgun sequence of Oceanithermus desulfurans NBRC 100063.</title>
        <authorList>
            <person name="Hosoyama A."/>
            <person name="Uohara A."/>
            <person name="Ohji S."/>
            <person name="Ichikawa N."/>
        </authorList>
    </citation>
    <scope>NUCLEOTIDE SEQUENCE [LARGE SCALE GENOMIC DNA]</scope>
    <source>
        <strain evidence="2 3">NBRC 100063</strain>
    </source>
</reference>
<keyword evidence="2" id="KW-0378">Hydrolase</keyword>
<dbReference type="SMART" id="SM00507">
    <property type="entry name" value="HNHc"/>
    <property type="match status" value="1"/>
</dbReference>
<evidence type="ECO:0000313" key="3">
    <source>
        <dbReference type="Proteomes" id="UP000321827"/>
    </source>
</evidence>
<dbReference type="Gene3D" id="1.10.30.50">
    <property type="match status" value="1"/>
</dbReference>
<comment type="caution">
    <text evidence="2">The sequence shown here is derived from an EMBL/GenBank/DDBJ whole genome shotgun (WGS) entry which is preliminary data.</text>
</comment>
<dbReference type="RefSeq" id="WP_147144892.1">
    <property type="nucleotide sequence ID" value="NZ_BJXN01000001.1"/>
</dbReference>
<keyword evidence="2" id="KW-0540">Nuclease</keyword>
<dbReference type="InterPro" id="IPR003615">
    <property type="entry name" value="HNH_nuc"/>
</dbReference>
<dbReference type="Pfam" id="PF14279">
    <property type="entry name" value="HNH_5"/>
    <property type="match status" value="1"/>
</dbReference>
<dbReference type="CDD" id="cd00085">
    <property type="entry name" value="HNHc"/>
    <property type="match status" value="1"/>
</dbReference>
<dbReference type="PANTHER" id="PTHR33877:SF2">
    <property type="entry name" value="OS07G0170200 PROTEIN"/>
    <property type="match status" value="1"/>
</dbReference>
<proteinExistence type="predicted"/>
<name>A0A511RGI6_9DEIN</name>
<feature type="domain" description="HNH nuclease" evidence="1">
    <location>
        <begin position="73"/>
        <end position="124"/>
    </location>
</feature>
<dbReference type="EMBL" id="BJXN01000001">
    <property type="protein sequence ID" value="GEM88759.1"/>
    <property type="molecule type" value="Genomic_DNA"/>
</dbReference>
<evidence type="ECO:0000259" key="1">
    <source>
        <dbReference type="SMART" id="SM00507"/>
    </source>
</evidence>
<dbReference type="AlphaFoldDB" id="A0A511RGI6"/>
<evidence type="ECO:0000313" key="2">
    <source>
        <dbReference type="EMBL" id="GEM88759.1"/>
    </source>
</evidence>
<dbReference type="InterPro" id="IPR052892">
    <property type="entry name" value="NA-targeting_endonuclease"/>
</dbReference>
<accession>A0A511RGI6</accession>
<gene>
    <name evidence="2" type="ORF">ODE01S_01930</name>
</gene>
<protein>
    <submittedName>
        <fullName evidence="2">HNH endonuclease</fullName>
    </submittedName>
</protein>